<protein>
    <submittedName>
        <fullName evidence="2">Uncharacterized protein</fullName>
    </submittedName>
</protein>
<accession>A0A6A5KCI2</accession>
<evidence type="ECO:0000313" key="2">
    <source>
        <dbReference type="EMBL" id="KAF1835048.1"/>
    </source>
</evidence>
<dbReference type="Proteomes" id="UP000800040">
    <property type="component" value="Unassembled WGS sequence"/>
</dbReference>
<dbReference type="AlphaFoldDB" id="A0A6A5KCI2"/>
<feature type="compositionally biased region" description="Polar residues" evidence="1">
    <location>
        <begin position="19"/>
        <end position="34"/>
    </location>
</feature>
<feature type="compositionally biased region" description="Low complexity" evidence="1">
    <location>
        <begin position="35"/>
        <end position="61"/>
    </location>
</feature>
<organism evidence="2 3">
    <name type="scientific">Decorospora gaudefroyi</name>
    <dbReference type="NCBI Taxonomy" id="184978"/>
    <lineage>
        <taxon>Eukaryota</taxon>
        <taxon>Fungi</taxon>
        <taxon>Dikarya</taxon>
        <taxon>Ascomycota</taxon>
        <taxon>Pezizomycotina</taxon>
        <taxon>Dothideomycetes</taxon>
        <taxon>Pleosporomycetidae</taxon>
        <taxon>Pleosporales</taxon>
        <taxon>Pleosporineae</taxon>
        <taxon>Pleosporaceae</taxon>
        <taxon>Decorospora</taxon>
    </lineage>
</organism>
<dbReference type="OrthoDB" id="4157259at2759"/>
<name>A0A6A5KCI2_9PLEO</name>
<evidence type="ECO:0000256" key="1">
    <source>
        <dbReference type="SAM" id="MobiDB-lite"/>
    </source>
</evidence>
<feature type="region of interest" description="Disordered" evidence="1">
    <location>
        <begin position="1"/>
        <end position="68"/>
    </location>
</feature>
<dbReference type="EMBL" id="ML975293">
    <property type="protein sequence ID" value="KAF1835048.1"/>
    <property type="molecule type" value="Genomic_DNA"/>
</dbReference>
<feature type="compositionally biased region" description="Basic residues" evidence="1">
    <location>
        <begin position="8"/>
        <end position="18"/>
    </location>
</feature>
<reference evidence="2" key="1">
    <citation type="submission" date="2020-01" db="EMBL/GenBank/DDBJ databases">
        <authorList>
            <consortium name="DOE Joint Genome Institute"/>
            <person name="Haridas S."/>
            <person name="Albert R."/>
            <person name="Binder M."/>
            <person name="Bloem J."/>
            <person name="Labutti K."/>
            <person name="Salamov A."/>
            <person name="Andreopoulos B."/>
            <person name="Baker S.E."/>
            <person name="Barry K."/>
            <person name="Bills G."/>
            <person name="Bluhm B.H."/>
            <person name="Cannon C."/>
            <person name="Castanera R."/>
            <person name="Culley D.E."/>
            <person name="Daum C."/>
            <person name="Ezra D."/>
            <person name="Gonzalez J.B."/>
            <person name="Henrissat B."/>
            <person name="Kuo A."/>
            <person name="Liang C."/>
            <person name="Lipzen A."/>
            <person name="Lutzoni F."/>
            <person name="Magnuson J."/>
            <person name="Mondo S."/>
            <person name="Nolan M."/>
            <person name="Ohm R."/>
            <person name="Pangilinan J."/>
            <person name="Park H.-J."/>
            <person name="Ramirez L."/>
            <person name="Alfaro M."/>
            <person name="Sun H."/>
            <person name="Tritt A."/>
            <person name="Yoshinaga Y."/>
            <person name="Zwiers L.-H."/>
            <person name="Turgeon B.G."/>
            <person name="Goodwin S.B."/>
            <person name="Spatafora J.W."/>
            <person name="Crous P.W."/>
            <person name="Grigoriev I.V."/>
        </authorList>
    </citation>
    <scope>NUCLEOTIDE SEQUENCE</scope>
    <source>
        <strain evidence="2">P77</strain>
    </source>
</reference>
<evidence type="ECO:0000313" key="3">
    <source>
        <dbReference type="Proteomes" id="UP000800040"/>
    </source>
</evidence>
<sequence length="153" mass="16595">MSSSIMIPKRKATKHKQRTSTSFATTPESRSDQFSLPSTSGSSSYSRHTTSSPSSSLSSSSAYGTPDIKRRRESLMSATFSHAEHTVVHVGGATEESCMRLITCVKASQGFDWNQEIFFPSYVDFGLGGLERGECAVVDVVVSEEEGRGMVPE</sequence>
<gene>
    <name evidence="2" type="ORF">BDW02DRAFT_568473</name>
</gene>
<keyword evidence="3" id="KW-1185">Reference proteome</keyword>
<proteinExistence type="predicted"/>